<protein>
    <submittedName>
        <fullName evidence="2">Uncharacterized protein</fullName>
    </submittedName>
</protein>
<keyword evidence="3" id="KW-1185">Reference proteome</keyword>
<dbReference type="EMBL" id="RDQH01000327">
    <property type="protein sequence ID" value="RXI08537.1"/>
    <property type="molecule type" value="Genomic_DNA"/>
</dbReference>
<dbReference type="Proteomes" id="UP000290289">
    <property type="component" value="Chromosome 1"/>
</dbReference>
<proteinExistence type="predicted"/>
<feature type="compositionally biased region" description="Pro residues" evidence="1">
    <location>
        <begin position="56"/>
        <end position="67"/>
    </location>
</feature>
<name>A0A498KM20_MALDO</name>
<comment type="caution">
    <text evidence="2">The sequence shown here is derived from an EMBL/GenBank/DDBJ whole genome shotgun (WGS) entry which is preliminary data.</text>
</comment>
<evidence type="ECO:0000256" key="1">
    <source>
        <dbReference type="SAM" id="MobiDB-lite"/>
    </source>
</evidence>
<organism evidence="2 3">
    <name type="scientific">Malus domestica</name>
    <name type="common">Apple</name>
    <name type="synonym">Pyrus malus</name>
    <dbReference type="NCBI Taxonomy" id="3750"/>
    <lineage>
        <taxon>Eukaryota</taxon>
        <taxon>Viridiplantae</taxon>
        <taxon>Streptophyta</taxon>
        <taxon>Embryophyta</taxon>
        <taxon>Tracheophyta</taxon>
        <taxon>Spermatophyta</taxon>
        <taxon>Magnoliopsida</taxon>
        <taxon>eudicotyledons</taxon>
        <taxon>Gunneridae</taxon>
        <taxon>Pentapetalae</taxon>
        <taxon>rosids</taxon>
        <taxon>fabids</taxon>
        <taxon>Rosales</taxon>
        <taxon>Rosaceae</taxon>
        <taxon>Amygdaloideae</taxon>
        <taxon>Maleae</taxon>
        <taxon>Malus</taxon>
    </lineage>
</organism>
<sequence length="183" mass="20174">MEESRFVGLAGQEGVTEGGMGEFDFSVTSLYFSVSSTISTSHKEQNQFYSTHTHPQTPPQLTTPPPFQLSSAQIPAQVPLPMSAHCPSINAAVELLKQGPFSPRPTHSTLFEALQIFRTNCSKIPALKLLRSLTHPSGIDAPEVYFSHCFQNSLTLLTCMKTFTYGRSKRTVECSNNGIESRF</sequence>
<feature type="region of interest" description="Disordered" evidence="1">
    <location>
        <begin position="43"/>
        <end position="68"/>
    </location>
</feature>
<accession>A0A498KM20</accession>
<evidence type="ECO:0000313" key="2">
    <source>
        <dbReference type="EMBL" id="RXI08537.1"/>
    </source>
</evidence>
<dbReference type="AlphaFoldDB" id="A0A498KM20"/>
<gene>
    <name evidence="2" type="ORF">DVH24_022681</name>
</gene>
<evidence type="ECO:0000313" key="3">
    <source>
        <dbReference type="Proteomes" id="UP000290289"/>
    </source>
</evidence>
<reference evidence="2 3" key="1">
    <citation type="submission" date="2018-10" db="EMBL/GenBank/DDBJ databases">
        <title>A high-quality apple genome assembly.</title>
        <authorList>
            <person name="Hu J."/>
        </authorList>
    </citation>
    <scope>NUCLEOTIDE SEQUENCE [LARGE SCALE GENOMIC DNA]</scope>
    <source>
        <strain evidence="3">cv. HFTH1</strain>
        <tissue evidence="2">Young leaf</tissue>
    </source>
</reference>